<protein>
    <submittedName>
        <fullName evidence="4">Prolyl oligopeptidase family serine peptidase</fullName>
    </submittedName>
</protein>
<dbReference type="InterPro" id="IPR011042">
    <property type="entry name" value="6-blade_b-propeller_TolB-like"/>
</dbReference>
<dbReference type="GO" id="GO:0004252">
    <property type="term" value="F:serine-type endopeptidase activity"/>
    <property type="evidence" value="ECO:0007669"/>
    <property type="project" value="InterPro"/>
</dbReference>
<comment type="caution">
    <text evidence="4">The sequence shown here is derived from an EMBL/GenBank/DDBJ whole genome shotgun (WGS) entry which is preliminary data.</text>
</comment>
<dbReference type="GO" id="GO:0006508">
    <property type="term" value="P:proteolysis"/>
    <property type="evidence" value="ECO:0007669"/>
    <property type="project" value="InterPro"/>
</dbReference>
<dbReference type="SUPFAM" id="SSF53474">
    <property type="entry name" value="alpha/beta-Hydrolases"/>
    <property type="match status" value="1"/>
</dbReference>
<gene>
    <name evidence="4" type="ORF">QNI16_08890</name>
</gene>
<accession>A0AAE3U5B2</accession>
<dbReference type="RefSeq" id="WP_313977401.1">
    <property type="nucleotide sequence ID" value="NZ_JASJOS010000003.1"/>
</dbReference>
<dbReference type="Pfam" id="PF00326">
    <property type="entry name" value="Peptidase_S9"/>
    <property type="match status" value="1"/>
</dbReference>
<dbReference type="PANTHER" id="PTHR42776">
    <property type="entry name" value="SERINE PEPTIDASE S9 FAMILY MEMBER"/>
    <property type="match status" value="1"/>
</dbReference>
<feature type="domain" description="Peptidase S9A N-terminal" evidence="3">
    <location>
        <begin position="105"/>
        <end position="369"/>
    </location>
</feature>
<sequence length="649" mass="73309">MKHLKLLFIFFLFSFGITYAQKRESGNLVLENIPTPVLAIQERMDQYHNVRAASLADWDVTGKSILISTRFGDVNQIHKVSFPGGDRQQITFEKEPVSNASVCPNPSNQGFIFLRDVGGNENYQLYYFDLASSQKHLLTDGKSRHGSLTWNHKGDKYLYTSNQRSTGDLDIYEAQLNDPFKSRMIFQGKGGGWQIGDWSADAQQILVQEYISINESRLYLLNIKGTMEAFNPSKKQIAYSNAQFSKDGKGFFFLSDEDSEFMQLRFYEFSTKKITNLTQKINWDVDNFELSQSGKWIAFTINEGGYSKLYILDKQNNHYQSIGNIPNGVIGSMRFNPDNERLALTINSATIPSDVFVVNIQSGKLDRWTFSETGGLNVSGFTEPTLIEYPTFDKVNGKSRMIPAFLFTPKNVSGKVPVILSIHGGPEGQSLPTFNSLIQFWVNEMKIAVLVPNVRGSSGYGKTYLKLDNGVLRENSVKDIGALLDWIEKQPNLDAQRVSVYGGSYGGYMSLACMTHFNARLRCGIDLFGISNFVTFLKNTSPYRQDLRRAEYGDERDPKMNLHLEQISPLTNIKNITKPMLVFQGKNDPRVPISESEQMVNALKNNSSSVWYIMAKDEGHGITKKANRDQVNVAIAQFLEKFLIGELPK</sequence>
<dbReference type="PANTHER" id="PTHR42776:SF27">
    <property type="entry name" value="DIPEPTIDYL PEPTIDASE FAMILY MEMBER 6"/>
    <property type="match status" value="1"/>
</dbReference>
<evidence type="ECO:0000256" key="1">
    <source>
        <dbReference type="ARBA" id="ARBA00022801"/>
    </source>
</evidence>
<dbReference type="InterPro" id="IPR001375">
    <property type="entry name" value="Peptidase_S9_cat"/>
</dbReference>
<dbReference type="EMBL" id="JASJOS010000003">
    <property type="protein sequence ID" value="MDJ1480599.1"/>
    <property type="molecule type" value="Genomic_DNA"/>
</dbReference>
<dbReference type="InterPro" id="IPR023302">
    <property type="entry name" value="Pept_S9A_N"/>
</dbReference>
<proteinExistence type="predicted"/>
<dbReference type="InterPro" id="IPR029058">
    <property type="entry name" value="AB_hydrolase_fold"/>
</dbReference>
<name>A0AAE3U5B2_9BACT</name>
<dbReference type="Proteomes" id="UP001241110">
    <property type="component" value="Unassembled WGS sequence"/>
</dbReference>
<dbReference type="Gene3D" id="3.40.50.1820">
    <property type="entry name" value="alpha/beta hydrolase"/>
    <property type="match status" value="1"/>
</dbReference>
<keyword evidence="1" id="KW-0378">Hydrolase</keyword>
<evidence type="ECO:0000313" key="5">
    <source>
        <dbReference type="Proteomes" id="UP001241110"/>
    </source>
</evidence>
<dbReference type="Pfam" id="PF02897">
    <property type="entry name" value="Peptidase_S9_N"/>
    <property type="match status" value="1"/>
</dbReference>
<dbReference type="SUPFAM" id="SSF82171">
    <property type="entry name" value="DPP6 N-terminal domain-like"/>
    <property type="match status" value="1"/>
</dbReference>
<reference evidence="4" key="1">
    <citation type="submission" date="2023-05" db="EMBL/GenBank/DDBJ databases">
        <authorList>
            <person name="Zhang X."/>
        </authorList>
    </citation>
    <scope>NUCLEOTIDE SEQUENCE</scope>
    <source>
        <strain evidence="4">YF14B1</strain>
    </source>
</reference>
<evidence type="ECO:0000259" key="3">
    <source>
        <dbReference type="Pfam" id="PF02897"/>
    </source>
</evidence>
<evidence type="ECO:0000259" key="2">
    <source>
        <dbReference type="Pfam" id="PF00326"/>
    </source>
</evidence>
<dbReference type="Gene3D" id="2.120.10.30">
    <property type="entry name" value="TolB, C-terminal domain"/>
    <property type="match status" value="2"/>
</dbReference>
<organism evidence="4 5">
    <name type="scientific">Xanthocytophaga flava</name>
    <dbReference type="NCBI Taxonomy" id="3048013"/>
    <lineage>
        <taxon>Bacteria</taxon>
        <taxon>Pseudomonadati</taxon>
        <taxon>Bacteroidota</taxon>
        <taxon>Cytophagia</taxon>
        <taxon>Cytophagales</taxon>
        <taxon>Rhodocytophagaceae</taxon>
        <taxon>Xanthocytophaga</taxon>
    </lineage>
</organism>
<dbReference type="AlphaFoldDB" id="A0AAE3U5B2"/>
<feature type="domain" description="Peptidase S9 prolyl oligopeptidase catalytic" evidence="2">
    <location>
        <begin position="434"/>
        <end position="642"/>
    </location>
</feature>
<evidence type="ECO:0000313" key="4">
    <source>
        <dbReference type="EMBL" id="MDJ1480599.1"/>
    </source>
</evidence>